<evidence type="ECO:0000259" key="5">
    <source>
        <dbReference type="Pfam" id="PF08161"/>
    </source>
</evidence>
<feature type="region of interest" description="Disordered" evidence="4">
    <location>
        <begin position="70"/>
        <end position="94"/>
    </location>
</feature>
<feature type="compositionally biased region" description="Acidic residues" evidence="4">
    <location>
        <begin position="1289"/>
        <end position="1298"/>
    </location>
</feature>
<feature type="compositionally biased region" description="Basic and acidic residues" evidence="4">
    <location>
        <begin position="1353"/>
        <end position="1364"/>
    </location>
</feature>
<protein>
    <submittedName>
        <fullName evidence="7">EOG090X00E0</fullName>
    </submittedName>
</protein>
<keyword evidence="3" id="KW-0539">Nucleus</keyword>
<proteinExistence type="evidence at transcript level"/>
<reference evidence="7" key="1">
    <citation type="submission" date="2018-08" db="EMBL/GenBank/DDBJ databases">
        <authorList>
            <person name="Cornetti L."/>
        </authorList>
    </citation>
    <scope>NUCLEOTIDE SEQUENCE</scope>
    <source>
        <strain evidence="7">TCO</strain>
    </source>
</reference>
<dbReference type="InterPro" id="IPR057860">
    <property type="entry name" value="HEAT_RRP12_N"/>
</dbReference>
<feature type="compositionally biased region" description="Acidic residues" evidence="4">
    <location>
        <begin position="1313"/>
        <end position="1324"/>
    </location>
</feature>
<feature type="region of interest" description="Disordered" evidence="4">
    <location>
        <begin position="118"/>
        <end position="218"/>
    </location>
</feature>
<evidence type="ECO:0000259" key="6">
    <source>
        <dbReference type="Pfam" id="PF25772"/>
    </source>
</evidence>
<evidence type="ECO:0000256" key="4">
    <source>
        <dbReference type="SAM" id="MobiDB-lite"/>
    </source>
</evidence>
<dbReference type="PANTHER" id="PTHR48287:SF1">
    <property type="entry name" value="ARM REPEAT SUPERFAMILY PROTEIN"/>
    <property type="match status" value="1"/>
</dbReference>
<evidence type="ECO:0000256" key="1">
    <source>
        <dbReference type="ARBA" id="ARBA00004123"/>
    </source>
</evidence>
<feature type="compositionally biased region" description="Basic and acidic residues" evidence="4">
    <location>
        <begin position="1391"/>
        <end position="1413"/>
    </location>
</feature>
<evidence type="ECO:0000256" key="3">
    <source>
        <dbReference type="ARBA" id="ARBA00023242"/>
    </source>
</evidence>
<feature type="domain" description="RRP12 N-terminal HEAT" evidence="6">
    <location>
        <begin position="331"/>
        <end position="569"/>
    </location>
</feature>
<dbReference type="InterPro" id="IPR016024">
    <property type="entry name" value="ARM-type_fold"/>
</dbReference>
<feature type="domain" description="RRP12 HEAT" evidence="5">
    <location>
        <begin position="641"/>
        <end position="913"/>
    </location>
</feature>
<feature type="compositionally biased region" description="Polar residues" evidence="4">
    <location>
        <begin position="135"/>
        <end position="147"/>
    </location>
</feature>
<comment type="similarity">
    <text evidence="2">Belongs to the RRP12 family.</text>
</comment>
<organism evidence="7">
    <name type="scientific">Daphnia pulex</name>
    <name type="common">Water flea</name>
    <dbReference type="NCBI Taxonomy" id="6669"/>
    <lineage>
        <taxon>Eukaryota</taxon>
        <taxon>Metazoa</taxon>
        <taxon>Ecdysozoa</taxon>
        <taxon>Arthropoda</taxon>
        <taxon>Crustacea</taxon>
        <taxon>Branchiopoda</taxon>
        <taxon>Diplostraca</taxon>
        <taxon>Cladocera</taxon>
        <taxon>Anomopoda</taxon>
        <taxon>Daphniidae</taxon>
        <taxon>Daphnia</taxon>
    </lineage>
</organism>
<dbReference type="InterPro" id="IPR052087">
    <property type="entry name" value="RRP12"/>
</dbReference>
<dbReference type="OrthoDB" id="2192888at2759"/>
<dbReference type="InterPro" id="IPR011989">
    <property type="entry name" value="ARM-like"/>
</dbReference>
<dbReference type="SUPFAM" id="SSF48371">
    <property type="entry name" value="ARM repeat"/>
    <property type="match status" value="2"/>
</dbReference>
<gene>
    <name evidence="7" type="primary">EOG090X00E0</name>
</gene>
<comment type="subcellular location">
    <subcellularLocation>
        <location evidence="1">Nucleus</location>
    </subcellularLocation>
</comment>
<dbReference type="Pfam" id="PF08161">
    <property type="entry name" value="RRP12_HEAT"/>
    <property type="match status" value="1"/>
</dbReference>
<evidence type="ECO:0000256" key="2">
    <source>
        <dbReference type="ARBA" id="ARBA00007690"/>
    </source>
</evidence>
<feature type="region of interest" description="Disordered" evidence="4">
    <location>
        <begin position="1278"/>
        <end position="1468"/>
    </location>
</feature>
<dbReference type="Gene3D" id="1.25.10.10">
    <property type="entry name" value="Leucine-rich Repeat Variant"/>
    <property type="match status" value="1"/>
</dbReference>
<dbReference type="InterPro" id="IPR012978">
    <property type="entry name" value="HEAT_RRP12"/>
</dbReference>
<accession>A0A4Y7MVJ7</accession>
<dbReference type="GO" id="GO:0005634">
    <property type="term" value="C:nucleus"/>
    <property type="evidence" value="ECO:0007669"/>
    <property type="project" value="UniProtKB-SubCell"/>
</dbReference>
<dbReference type="PANTHER" id="PTHR48287">
    <property type="entry name" value="ARM REPEAT SUPERFAMILY PROTEIN"/>
    <property type="match status" value="1"/>
</dbReference>
<dbReference type="Pfam" id="PF25772">
    <property type="entry name" value="HEAT_RRP12_N"/>
    <property type="match status" value="1"/>
</dbReference>
<evidence type="ECO:0000313" key="7">
    <source>
        <dbReference type="EMBL" id="SVE84691.1"/>
    </source>
</evidence>
<name>A0A4Y7MVJ7_DAPPU</name>
<dbReference type="EMBL" id="LR015072">
    <property type="protein sequence ID" value="SVE84691.1"/>
    <property type="molecule type" value="mRNA"/>
</dbReference>
<sequence length="1581" mass="174351">MKDGLLLLHQRAGASSAGAQPIAAAAAVGMTTGRQVGLRRGQLPPVKGSRGGGVTAAAAVTTEFDGASDLDISDSLPHDSPVLNGRAAGHHHRPPLPAAAAAIVPASPPHHQPVYASVVKKKKKKPNNNSPPRVDQQQVASHQQPDQQPEPPNKMTDAPRSPAKIPLIRISQTESVERAERNPPTPIMTDPPSLQLEGPGNKGKRWAKGQSSSSNPTIKKHREVAKTRFFQPFLFGPPAGSTQKSGLTQEALKQHTYASESSKPHDPSAAVEVITAPPSVSHGDFDDDETYSVISGKTFRSSSSVKTFATGFSNCSNVSFNKLHRGFTPTSSLHREMLAVLAAVSEVIKQEGGKETDTEYFAVLMTTLEVAETSEDSLGATLALLGMVIKRVPASVLKVKFSTSAKCLLDLLGRYIESDNSLLIRSLVGCLGVLLRNQDVSAWSSSSTLQIYDALLTFVSSPKPQVRKAAQHAICSILKGSTFLTQDEDAPILHPVASRTGKFCLTFIEEHGFGSEPSPLLHLLNLLKEIVAVLPQSEVKPLCESLLKLMTLNNVLISSCAMQCFHSMFICRPRAITLSADLNARLITALYDYQPSANDTQPLRGWLSVMTQALLNLGRLDSLLCVGHLPRFFSVATVLWSSDRMEVVLSVTPSLASLISQGLEPAFNQPENMAAVTSAAEKITKSVEQSLNYQTVKAWKYVIHLCTTLIEGVGKSRPEILKSLIKSLASLRVSPRFPHEAEADFAIGKAVRVCGPRFLLKCIPLGITGKEKNSYEFPYSWLLPILRENIQNTELGFFIEYFLPLAQTCRARVPQCKEDQDRVGFRIFDLLQRQMWALLPGFCKCPTDVEVSFKQIAKLLGQALADRPDIRMDVMAALRQLIIHSKTDDKIQVEVARYAKNYIPLLFNLFTTKSTTDEEESQRESVFQTTTYYLQVADTELLHSLFDKAKEKLTTASASLKSEDKAVAEENQFIWESVLALLRALVVYQDPDRVESFVQLVLPWIMGSESKPQKKAYRIVEEIVGADEASPCGRHVRASLSRIVKLFTSSRDIVKAPSRASRLRILSRLVALLAEQPSTAPNRRFLVASASEAALAVKGVGEKVKAAAFALLVDVGRIFQKWSSDPQVALGDYVTKLMKGMSSDDEAHIATAVTSVTYVVHEFASNCTEELIDTVLESICTLLVTGNRDVVLACLVFIRMFTVTVHSQRLPLYLKRLITGLSSMDEELKRTYLIKTRDIFIRLIRKCGADLVMKLVPEDDTVLLKRLNKIRKIEARKKKQKEERKAAGNEEDDEDETEMATQPKTMEHVLADSDSELENDEEEDKDVRKKTPKTCSQKGVIDQSCARHAGAIDGREEKKKKESIFKTAPDGRMIIDDGGDSSDSSQESDVDLSKALDKMEVDRKRKIDDHQSMVDEEDEPSFKYQAGGSGIHRPVAVAVKPSSAKGRTVHKLTTKQRAQQSQEKVKPTDYGVEYRSQKARGDVKRKGQPDPFAYVPLSRNALNKRKKAKMSGQFKGLVKAARKGASINDIFTLPTVFLSPVPQQIANILNTNEKFKFDEVTAGVKREKQTEQNCFKIQKMN</sequence>